<dbReference type="PANTHER" id="PTHR11552:SF80">
    <property type="entry name" value="GMC OXIDOREDUCTASE"/>
    <property type="match status" value="1"/>
</dbReference>
<dbReference type="PANTHER" id="PTHR11552">
    <property type="entry name" value="GLUCOSE-METHANOL-CHOLINE GMC OXIDOREDUCTASE"/>
    <property type="match status" value="1"/>
</dbReference>
<dbReference type="InterPro" id="IPR036188">
    <property type="entry name" value="FAD/NAD-bd_sf"/>
</dbReference>
<dbReference type="InterPro" id="IPR012132">
    <property type="entry name" value="GMC_OxRdtase"/>
</dbReference>
<keyword evidence="5" id="KW-1185">Reference proteome</keyword>
<dbReference type="AlphaFoldDB" id="A0A9P9A5B8"/>
<dbReference type="OrthoDB" id="269227at2759"/>
<accession>A0A9P9A5B8</accession>
<dbReference type="InterPro" id="IPR007867">
    <property type="entry name" value="GMC_OxRtase_C"/>
</dbReference>
<name>A0A9P9A5B8_9PEZI</name>
<protein>
    <submittedName>
        <fullName evidence="4">Choline dehydrogenase</fullName>
    </submittedName>
</protein>
<evidence type="ECO:0000313" key="4">
    <source>
        <dbReference type="EMBL" id="KAH6675344.1"/>
    </source>
</evidence>
<dbReference type="PIRSF" id="PIRSF000137">
    <property type="entry name" value="Alcohol_oxidase"/>
    <property type="match status" value="1"/>
</dbReference>
<dbReference type="SUPFAM" id="SSF51905">
    <property type="entry name" value="FAD/NAD(P)-binding domain"/>
    <property type="match status" value="1"/>
</dbReference>
<comment type="caution">
    <text evidence="4">The sequence shown here is derived from an EMBL/GenBank/DDBJ whole genome shotgun (WGS) entry which is preliminary data.</text>
</comment>
<dbReference type="GO" id="GO:0016614">
    <property type="term" value="F:oxidoreductase activity, acting on CH-OH group of donors"/>
    <property type="evidence" value="ECO:0007669"/>
    <property type="project" value="InterPro"/>
</dbReference>
<feature type="signal peptide" evidence="2">
    <location>
        <begin position="1"/>
        <end position="21"/>
    </location>
</feature>
<feature type="domain" description="Glucose-methanol-choline oxidoreductase N-terminal" evidence="3">
    <location>
        <begin position="353"/>
        <end position="367"/>
    </location>
</feature>
<sequence length="653" mass="69963">MRFRSPLSAAAVLGAVTHASAAAVGVYDYIVVGSGPGGGPLASNLARAGFRTLLIEAGDDESADPATNVATFFASTGIHDNLYWDFYVRHYDDLEQTKKFQHLVWRLPDGSQWVGPGGTEPKGAVLLGVQYPRGATLGGSSIINAGAVLLPSDSDWNYIKQITGDETWSASHMRELFVKLERNSYLPVGTPGHGFKGYLDTVIGDGTQYTSSPQAVEALSAMVEELGKDPADLESLLVGDVNAVDPNRDTTPGLWALPFHHNATFGRSSSRNRILSTFNAKTSAGKKRFPLDIQLNSLASRVLFDKTGSKPRAIGVEYIEGKSVYKGDRRNDPSKKGTVRKVYAKKEVIVSGGAFNTPQLLMLSGIGDPAQLKKHKIPVIANLPGVGTNMQDNQEVAIVGLAAHDFTFPTPLGDTTPACTFGAPGDPCYALWLQGKGPYTKAGPNSSAFLLKTDHSPDGERDITMFAGPFAFRGFWPATGQTWSEPPNTWGMHMVKMHPQNRKGFVKLRSADPTDMPEINFNLFSEGAETDIGALKDGVAWGRRAFLRAEGSIAPVNITTPPCPAGPNPDGSCADPAADEEWIRSDTFGHHVTSTCPIGADNDKMAVLDSKFRVRGVSGLRVVDASVFPRIPGSFPVIATFMISEKASEAILG</sequence>
<evidence type="ECO:0000313" key="5">
    <source>
        <dbReference type="Proteomes" id="UP000770015"/>
    </source>
</evidence>
<dbReference type="InterPro" id="IPR000172">
    <property type="entry name" value="GMC_OxRdtase_N"/>
</dbReference>
<proteinExistence type="inferred from homology"/>
<feature type="chain" id="PRO_5040189560" evidence="2">
    <location>
        <begin position="22"/>
        <end position="653"/>
    </location>
</feature>
<organism evidence="4 5">
    <name type="scientific">Plectosphaerella plurivora</name>
    <dbReference type="NCBI Taxonomy" id="936078"/>
    <lineage>
        <taxon>Eukaryota</taxon>
        <taxon>Fungi</taxon>
        <taxon>Dikarya</taxon>
        <taxon>Ascomycota</taxon>
        <taxon>Pezizomycotina</taxon>
        <taxon>Sordariomycetes</taxon>
        <taxon>Hypocreomycetidae</taxon>
        <taxon>Glomerellales</taxon>
        <taxon>Plectosphaerellaceae</taxon>
        <taxon>Plectosphaerella</taxon>
    </lineage>
</organism>
<evidence type="ECO:0000259" key="3">
    <source>
        <dbReference type="PROSITE" id="PS00624"/>
    </source>
</evidence>
<dbReference type="Pfam" id="PF00732">
    <property type="entry name" value="GMC_oxred_N"/>
    <property type="match status" value="1"/>
</dbReference>
<comment type="similarity">
    <text evidence="1">Belongs to the GMC oxidoreductase family.</text>
</comment>
<dbReference type="Gene3D" id="3.50.50.60">
    <property type="entry name" value="FAD/NAD(P)-binding domain"/>
    <property type="match status" value="1"/>
</dbReference>
<dbReference type="Gene3D" id="3.30.560.10">
    <property type="entry name" value="Glucose Oxidase, domain 3"/>
    <property type="match status" value="1"/>
</dbReference>
<dbReference type="PROSITE" id="PS00624">
    <property type="entry name" value="GMC_OXRED_2"/>
    <property type="match status" value="1"/>
</dbReference>
<dbReference type="Pfam" id="PF05199">
    <property type="entry name" value="GMC_oxred_C"/>
    <property type="match status" value="1"/>
</dbReference>
<keyword evidence="2" id="KW-0732">Signal</keyword>
<dbReference type="Proteomes" id="UP000770015">
    <property type="component" value="Unassembled WGS sequence"/>
</dbReference>
<gene>
    <name evidence="4" type="ORF">F5X68DRAFT_224398</name>
</gene>
<dbReference type="GO" id="GO:0050660">
    <property type="term" value="F:flavin adenine dinucleotide binding"/>
    <property type="evidence" value="ECO:0007669"/>
    <property type="project" value="InterPro"/>
</dbReference>
<dbReference type="EMBL" id="JAGSXJ010000025">
    <property type="protein sequence ID" value="KAH6675344.1"/>
    <property type="molecule type" value="Genomic_DNA"/>
</dbReference>
<evidence type="ECO:0000256" key="1">
    <source>
        <dbReference type="ARBA" id="ARBA00010790"/>
    </source>
</evidence>
<evidence type="ECO:0000256" key="2">
    <source>
        <dbReference type="SAM" id="SignalP"/>
    </source>
</evidence>
<reference evidence="4" key="1">
    <citation type="journal article" date="2021" name="Nat. Commun.">
        <title>Genetic determinants of endophytism in the Arabidopsis root mycobiome.</title>
        <authorList>
            <person name="Mesny F."/>
            <person name="Miyauchi S."/>
            <person name="Thiergart T."/>
            <person name="Pickel B."/>
            <person name="Atanasova L."/>
            <person name="Karlsson M."/>
            <person name="Huettel B."/>
            <person name="Barry K.W."/>
            <person name="Haridas S."/>
            <person name="Chen C."/>
            <person name="Bauer D."/>
            <person name="Andreopoulos W."/>
            <person name="Pangilinan J."/>
            <person name="LaButti K."/>
            <person name="Riley R."/>
            <person name="Lipzen A."/>
            <person name="Clum A."/>
            <person name="Drula E."/>
            <person name="Henrissat B."/>
            <person name="Kohler A."/>
            <person name="Grigoriev I.V."/>
            <person name="Martin F.M."/>
            <person name="Hacquard S."/>
        </authorList>
    </citation>
    <scope>NUCLEOTIDE SEQUENCE</scope>
    <source>
        <strain evidence="4">MPI-SDFR-AT-0117</strain>
    </source>
</reference>
<dbReference type="SUPFAM" id="SSF54373">
    <property type="entry name" value="FAD-linked reductases, C-terminal domain"/>
    <property type="match status" value="1"/>
</dbReference>